<dbReference type="InterPro" id="IPR003593">
    <property type="entry name" value="AAA+_ATPase"/>
</dbReference>
<dbReference type="InterPro" id="IPR039421">
    <property type="entry name" value="Type_1_exporter"/>
</dbReference>
<sequence length="535" mass="55457">MIRRISRSPLAQVWRIMAQGAGMRRAFVLAALVLIAGAGLLALSGWFITAAAAAGLAGLGARFDVFRPGAAVRGLAILRTAARYGERWFGHDATLRGIVRLRSHVLSGLARADWRGLAGLRRGPALARVVSDTEVLDGLPLRLVQPVIAGAAALACAAVLLLWLTNWEFALWICGAHVIGAAAAALWALPRAGRLAARQVAAEQAFRTAALDLVAARDDLAVYGRLAHARLCIEEAEARARALTAAMDRIERATGLALDLTRGAAAAGALGLGSLAVSLGAFDQSLAAMGFFLAIALGEVTAPLRRAVADYGRIRDAATRVAVVLEPAPQAGPPDTGLPASALPLAFGGLRLGAGQMLAVSGPSGIGKSTLLARIAGVLPEDEGQPAITLGGLAPAIWPEDALRAAVTLVLQRPAVIGGSLRDNLALAKPDADDAAMTEALRICRLDHLRGGLDLVLGDGGKGLSGGERRRLALARAVLRRPALLLLDEPTEGLDAQTAAEVLRNLRAALPRSAVVIATHRRGDILTADFTLDLG</sequence>
<dbReference type="RefSeq" id="WP_377682542.1">
    <property type="nucleotide sequence ID" value="NZ_JBHMDZ010000001.1"/>
</dbReference>
<dbReference type="EMBL" id="JAUFRC010000001">
    <property type="protein sequence ID" value="MDN3712374.1"/>
    <property type="molecule type" value="Genomic_DNA"/>
</dbReference>
<reference evidence="11" key="1">
    <citation type="journal article" date="2019" name="Int. J. Syst. Evol. Microbiol.">
        <title>The Global Catalogue of Microorganisms (GCM) 10K type strain sequencing project: providing services to taxonomists for standard genome sequencing and annotation.</title>
        <authorList>
            <consortium name="The Broad Institute Genomics Platform"/>
            <consortium name="The Broad Institute Genome Sequencing Center for Infectious Disease"/>
            <person name="Wu L."/>
            <person name="Ma J."/>
        </authorList>
    </citation>
    <scope>NUCLEOTIDE SEQUENCE [LARGE SCALE GENOMIC DNA]</scope>
    <source>
        <strain evidence="11">CECT 8482</strain>
    </source>
</reference>
<feature type="transmembrane region" description="Helical" evidence="7">
    <location>
        <begin position="169"/>
        <end position="189"/>
    </location>
</feature>
<name>A0ABT8DAM7_9RHOB</name>
<dbReference type="InterPro" id="IPR003439">
    <property type="entry name" value="ABC_transporter-like_ATP-bd"/>
</dbReference>
<feature type="transmembrane region" description="Helical" evidence="7">
    <location>
        <begin position="143"/>
        <end position="164"/>
    </location>
</feature>
<dbReference type="Proteomes" id="UP001243846">
    <property type="component" value="Unassembled WGS sequence"/>
</dbReference>
<evidence type="ECO:0000313" key="11">
    <source>
        <dbReference type="Proteomes" id="UP001243846"/>
    </source>
</evidence>
<dbReference type="Gene3D" id="1.20.1560.10">
    <property type="entry name" value="ABC transporter type 1, transmembrane domain"/>
    <property type="match status" value="1"/>
</dbReference>
<dbReference type="SUPFAM" id="SSF90123">
    <property type="entry name" value="ABC transporter transmembrane region"/>
    <property type="match status" value="1"/>
</dbReference>
<accession>A0ABT8DAM7</accession>
<evidence type="ECO:0000256" key="3">
    <source>
        <dbReference type="ARBA" id="ARBA00022741"/>
    </source>
</evidence>
<feature type="domain" description="ABC transporter" evidence="8">
    <location>
        <begin position="323"/>
        <end position="534"/>
    </location>
</feature>
<keyword evidence="11" id="KW-1185">Reference proteome</keyword>
<evidence type="ECO:0000259" key="8">
    <source>
        <dbReference type="PROSITE" id="PS50893"/>
    </source>
</evidence>
<dbReference type="PANTHER" id="PTHR24221">
    <property type="entry name" value="ATP-BINDING CASSETTE SUB-FAMILY B"/>
    <property type="match status" value="1"/>
</dbReference>
<keyword evidence="3" id="KW-0547">Nucleotide-binding</keyword>
<organism evidence="10 11">
    <name type="scientific">Paracoccus cavernae</name>
    <dbReference type="NCBI Taxonomy" id="1571207"/>
    <lineage>
        <taxon>Bacteria</taxon>
        <taxon>Pseudomonadati</taxon>
        <taxon>Pseudomonadota</taxon>
        <taxon>Alphaproteobacteria</taxon>
        <taxon>Rhodobacterales</taxon>
        <taxon>Paracoccaceae</taxon>
        <taxon>Paracoccus</taxon>
    </lineage>
</organism>
<evidence type="ECO:0000256" key="2">
    <source>
        <dbReference type="ARBA" id="ARBA00022692"/>
    </source>
</evidence>
<evidence type="ECO:0000256" key="7">
    <source>
        <dbReference type="SAM" id="Phobius"/>
    </source>
</evidence>
<evidence type="ECO:0000256" key="1">
    <source>
        <dbReference type="ARBA" id="ARBA00004651"/>
    </source>
</evidence>
<evidence type="ECO:0000313" key="10">
    <source>
        <dbReference type="EMBL" id="MDN3712374.1"/>
    </source>
</evidence>
<dbReference type="GO" id="GO:0005524">
    <property type="term" value="F:ATP binding"/>
    <property type="evidence" value="ECO:0007669"/>
    <property type="project" value="UniProtKB-KW"/>
</dbReference>
<dbReference type="Gene3D" id="3.40.50.300">
    <property type="entry name" value="P-loop containing nucleotide triphosphate hydrolases"/>
    <property type="match status" value="1"/>
</dbReference>
<dbReference type="InterPro" id="IPR036640">
    <property type="entry name" value="ABC1_TM_sf"/>
</dbReference>
<dbReference type="InterPro" id="IPR027417">
    <property type="entry name" value="P-loop_NTPase"/>
</dbReference>
<keyword evidence="4 10" id="KW-0067">ATP-binding</keyword>
<comment type="subcellular location">
    <subcellularLocation>
        <location evidence="1">Cell membrane</location>
        <topology evidence="1">Multi-pass membrane protein</topology>
    </subcellularLocation>
</comment>
<dbReference type="SMART" id="SM00382">
    <property type="entry name" value="AAA"/>
    <property type="match status" value="1"/>
</dbReference>
<dbReference type="SUPFAM" id="SSF52540">
    <property type="entry name" value="P-loop containing nucleoside triphosphate hydrolases"/>
    <property type="match status" value="1"/>
</dbReference>
<proteinExistence type="predicted"/>
<dbReference type="PROSITE" id="PS00211">
    <property type="entry name" value="ABC_TRANSPORTER_1"/>
    <property type="match status" value="1"/>
</dbReference>
<keyword evidence="2 7" id="KW-0812">Transmembrane</keyword>
<dbReference type="InterPro" id="IPR017871">
    <property type="entry name" value="ABC_transporter-like_CS"/>
</dbReference>
<dbReference type="InterPro" id="IPR011527">
    <property type="entry name" value="ABC1_TM_dom"/>
</dbReference>
<evidence type="ECO:0000256" key="5">
    <source>
        <dbReference type="ARBA" id="ARBA00022989"/>
    </source>
</evidence>
<evidence type="ECO:0000256" key="4">
    <source>
        <dbReference type="ARBA" id="ARBA00022840"/>
    </source>
</evidence>
<keyword evidence="5 7" id="KW-1133">Transmembrane helix</keyword>
<evidence type="ECO:0000259" key="9">
    <source>
        <dbReference type="PROSITE" id="PS50929"/>
    </source>
</evidence>
<keyword evidence="6 7" id="KW-0472">Membrane</keyword>
<comment type="caution">
    <text evidence="10">The sequence shown here is derived from an EMBL/GenBank/DDBJ whole genome shotgun (WGS) entry which is preliminary data.</text>
</comment>
<feature type="domain" description="ABC transmembrane type-1" evidence="9">
    <location>
        <begin position="26"/>
        <end position="316"/>
    </location>
</feature>
<evidence type="ECO:0000256" key="6">
    <source>
        <dbReference type="ARBA" id="ARBA00023136"/>
    </source>
</evidence>
<dbReference type="PROSITE" id="PS50929">
    <property type="entry name" value="ABC_TM1F"/>
    <property type="match status" value="1"/>
</dbReference>
<protein>
    <submittedName>
        <fullName evidence="10">ATP-binding cassette domain-containing protein</fullName>
    </submittedName>
</protein>
<gene>
    <name evidence="10" type="ORF">QWZ10_12525</name>
</gene>
<dbReference type="Pfam" id="PF00005">
    <property type="entry name" value="ABC_tran"/>
    <property type="match status" value="1"/>
</dbReference>
<dbReference type="PROSITE" id="PS50893">
    <property type="entry name" value="ABC_TRANSPORTER_2"/>
    <property type="match status" value="1"/>
</dbReference>
<dbReference type="PANTHER" id="PTHR24221:SF654">
    <property type="entry name" value="ATP-BINDING CASSETTE SUB-FAMILY B MEMBER 6"/>
    <property type="match status" value="1"/>
</dbReference>